<name>A0ABX5R4F2_9GAMM</name>
<keyword evidence="2" id="KW-1185">Reference proteome</keyword>
<dbReference type="RefSeq" id="WP_099462382.1">
    <property type="nucleotide sequence ID" value="NZ_CP032487.1"/>
</dbReference>
<dbReference type="Proteomes" id="UP000288804">
    <property type="component" value="Chromosome"/>
</dbReference>
<sequence length="113" mass="12553">MPDSIDLTTDISSAIILCADWREYQTQITDKFIDHVDVENGLFKQRVIGISGASSDEFMAWVYHTVWKNLCVDGIAEDAPIVYDKFAHVVSDNCQCSGDLRGTPSGNHMPMPS</sequence>
<proteinExistence type="predicted"/>
<reference evidence="2" key="1">
    <citation type="submission" date="2018-09" db="EMBL/GenBank/DDBJ databases">
        <title>Yersinia hibernicus sp. nov.</title>
        <authorList>
            <person name="Nguyen S.V."/>
            <person name="Mundanda D.M."/>
            <person name="Anes J."/>
            <person name="Fanning S."/>
        </authorList>
    </citation>
    <scope>NUCLEOTIDE SEQUENCE [LARGE SCALE GENOMIC DNA]</scope>
    <source>
        <strain evidence="2">CFS1934</strain>
    </source>
</reference>
<evidence type="ECO:0000313" key="2">
    <source>
        <dbReference type="Proteomes" id="UP000288804"/>
    </source>
</evidence>
<protein>
    <submittedName>
        <fullName evidence="1">Uncharacterized protein</fullName>
    </submittedName>
</protein>
<evidence type="ECO:0000313" key="1">
    <source>
        <dbReference type="EMBL" id="QAX80268.1"/>
    </source>
</evidence>
<gene>
    <name evidence="1" type="ORF">D5F51_18045</name>
</gene>
<organism evidence="1 2">
    <name type="scientific">Yersinia hibernica</name>
    <dbReference type="NCBI Taxonomy" id="2339259"/>
    <lineage>
        <taxon>Bacteria</taxon>
        <taxon>Pseudomonadati</taxon>
        <taxon>Pseudomonadota</taxon>
        <taxon>Gammaproteobacteria</taxon>
        <taxon>Enterobacterales</taxon>
        <taxon>Yersiniaceae</taxon>
        <taxon>Yersinia</taxon>
    </lineage>
</organism>
<dbReference type="EMBL" id="CP032487">
    <property type="protein sequence ID" value="QAX80268.1"/>
    <property type="molecule type" value="Genomic_DNA"/>
</dbReference>
<accession>A0ABX5R4F2</accession>